<protein>
    <submittedName>
        <fullName evidence="2">Uncharacterized protein</fullName>
    </submittedName>
</protein>
<sequence length="63" mass="6556">MDGSPPRSHSITAAEVMIEERAAQATAYTPTLSTSTRGCASRPTSFFAAPGASSTKQQRASKP</sequence>
<dbReference type="AlphaFoldDB" id="A0A064CDV5"/>
<dbReference type="STRING" id="1440774.Y900_030175"/>
<feature type="compositionally biased region" description="Polar residues" evidence="1">
    <location>
        <begin position="52"/>
        <end position="63"/>
    </location>
</feature>
<keyword evidence="3" id="KW-1185">Reference proteome</keyword>
<gene>
    <name evidence="2" type="ORF">Y900_030175</name>
</gene>
<proteinExistence type="predicted"/>
<comment type="caution">
    <text evidence="2">The sequence shown here is derived from an EMBL/GenBank/DDBJ whole genome shotgun (WGS) entry which is preliminary data.</text>
</comment>
<dbReference type="Proteomes" id="UP000022835">
    <property type="component" value="Unassembled WGS sequence"/>
</dbReference>
<dbReference type="EMBL" id="JALN02000003">
    <property type="protein sequence ID" value="KDE96903.1"/>
    <property type="molecule type" value="Genomic_DNA"/>
</dbReference>
<accession>A0A064CDV5</accession>
<dbReference type="RefSeq" id="WP_036349346.1">
    <property type="nucleotide sequence ID" value="NZ_JALN02000003.1"/>
</dbReference>
<feature type="compositionally biased region" description="Polar residues" evidence="1">
    <location>
        <begin position="28"/>
        <end position="44"/>
    </location>
</feature>
<evidence type="ECO:0000256" key="1">
    <source>
        <dbReference type="SAM" id="MobiDB-lite"/>
    </source>
</evidence>
<reference evidence="2" key="1">
    <citation type="submission" date="2014-05" db="EMBL/GenBank/DDBJ databases">
        <title>Genome sequence of Mycobacterium aromaticivorans strain JS19b1T (= DSM 45407T).</title>
        <authorList>
            <person name="Kwak Y."/>
            <person name="Park G.-S."/>
            <person name="Li Q.X."/>
            <person name="Lee S.-E."/>
            <person name="Shin J.-H."/>
        </authorList>
    </citation>
    <scope>NUCLEOTIDE SEQUENCE [LARGE SCALE GENOMIC DNA]</scope>
    <source>
        <strain evidence="2">JS19b1</strain>
    </source>
</reference>
<feature type="region of interest" description="Disordered" evidence="1">
    <location>
        <begin position="28"/>
        <end position="63"/>
    </location>
</feature>
<evidence type="ECO:0000313" key="3">
    <source>
        <dbReference type="Proteomes" id="UP000022835"/>
    </source>
</evidence>
<evidence type="ECO:0000313" key="2">
    <source>
        <dbReference type="EMBL" id="KDE96903.1"/>
    </source>
</evidence>
<organism evidence="2 3">
    <name type="scientific">Mycolicibacterium aromaticivorans JS19b1 = JCM 16368</name>
    <dbReference type="NCBI Taxonomy" id="1440774"/>
    <lineage>
        <taxon>Bacteria</taxon>
        <taxon>Bacillati</taxon>
        <taxon>Actinomycetota</taxon>
        <taxon>Actinomycetes</taxon>
        <taxon>Mycobacteriales</taxon>
        <taxon>Mycobacteriaceae</taxon>
        <taxon>Mycolicibacterium</taxon>
    </lineage>
</organism>
<name>A0A064CDV5_9MYCO</name>